<evidence type="ECO:0000256" key="8">
    <source>
        <dbReference type="ARBA" id="ARBA00023196"/>
    </source>
</evidence>
<dbReference type="InterPro" id="IPR000131">
    <property type="entry name" value="ATP_synth_F1_gsu"/>
</dbReference>
<evidence type="ECO:0000256" key="2">
    <source>
        <dbReference type="ARBA" id="ARBA00004170"/>
    </source>
</evidence>
<keyword evidence="7" id="KW-0472">Membrane</keyword>
<organism evidence="11 12">
    <name type="scientific">Candidatus Abzuiibacterium crystallinum</name>
    <dbReference type="NCBI Taxonomy" id="1974748"/>
    <lineage>
        <taxon>Bacteria</taxon>
        <taxon>Pseudomonadati</taxon>
        <taxon>Candidatus Omnitrophota</taxon>
        <taxon>Candidatus Abzuiibacterium</taxon>
    </lineage>
</organism>
<evidence type="ECO:0000256" key="3">
    <source>
        <dbReference type="ARBA" id="ARBA00007681"/>
    </source>
</evidence>
<dbReference type="SUPFAM" id="SSF52943">
    <property type="entry name" value="ATP synthase (F1-ATPase), gamma subunit"/>
    <property type="match status" value="1"/>
</dbReference>
<gene>
    <name evidence="11" type="ORF">COV74_03340</name>
</gene>
<feature type="coiled-coil region" evidence="10">
    <location>
        <begin position="243"/>
        <end position="270"/>
    </location>
</feature>
<dbReference type="Pfam" id="PF00231">
    <property type="entry name" value="ATP-synt"/>
    <property type="match status" value="1"/>
</dbReference>
<evidence type="ECO:0000313" key="11">
    <source>
        <dbReference type="EMBL" id="PIQ86879.1"/>
    </source>
</evidence>
<evidence type="ECO:0000256" key="10">
    <source>
        <dbReference type="SAM" id="Coils"/>
    </source>
</evidence>
<name>A0A2H0LR19_9BACT</name>
<evidence type="ECO:0000256" key="7">
    <source>
        <dbReference type="ARBA" id="ARBA00023136"/>
    </source>
</evidence>
<proteinExistence type="inferred from homology"/>
<sequence length="298" mass="33257">MGKVARIQGDLDDVEALLEIINVLKDVSTNRFFVFAQQKNDFAKFLEVFLLFFNLLESAETDCPLVRNNNPGSDLVVITSEASFMSQLNSKVCSAAAKEFEKHQEAKIICVGWRGADRCKQLGLKIERIYRDIEQQGRYEVSLKIRDYLIDRIMSGASGKAIVIYIWAKNFNILKPRVVALLPAVELLSSEDDEEGGGEKKGGESHSVGQGFISESSIDGIMKVLADVWVSCRLFEIISDTRIAEAAAQAQQLEQSMEGLSKEKQGLALSLKKAVRGDMNKAMAEVFSSQKVIRQRRR</sequence>
<dbReference type="InterPro" id="IPR035968">
    <property type="entry name" value="ATP_synth_F1_ATPase_gsu"/>
</dbReference>
<keyword evidence="5" id="KW-0375">Hydrogen ion transport</keyword>
<evidence type="ECO:0000256" key="4">
    <source>
        <dbReference type="ARBA" id="ARBA00022448"/>
    </source>
</evidence>
<dbReference type="EMBL" id="PCVY01000028">
    <property type="protein sequence ID" value="PIQ86879.1"/>
    <property type="molecule type" value="Genomic_DNA"/>
</dbReference>
<dbReference type="Gene3D" id="3.40.1380.10">
    <property type="match status" value="1"/>
</dbReference>
<keyword evidence="6" id="KW-0406">Ion transport</keyword>
<comment type="function">
    <text evidence="1">Produces ATP from ADP in the presence of a proton gradient across the membrane. The gamma chain is believed to be important in regulating ATPase activity and the flow of protons through the CF(0) complex.</text>
</comment>
<evidence type="ECO:0008006" key="13">
    <source>
        <dbReference type="Google" id="ProtNLM"/>
    </source>
</evidence>
<comment type="subcellular location">
    <subcellularLocation>
        <location evidence="2">Membrane</location>
        <topology evidence="2">Peripheral membrane protein</topology>
    </subcellularLocation>
</comment>
<keyword evidence="10" id="KW-0175">Coiled coil</keyword>
<evidence type="ECO:0000256" key="6">
    <source>
        <dbReference type="ARBA" id="ARBA00023065"/>
    </source>
</evidence>
<comment type="similarity">
    <text evidence="3">Belongs to the ATPase gamma chain family.</text>
</comment>
<comment type="caution">
    <text evidence="11">The sequence shown here is derived from an EMBL/GenBank/DDBJ whole genome shotgun (WGS) entry which is preliminary data.</text>
</comment>
<dbReference type="GO" id="GO:0045259">
    <property type="term" value="C:proton-transporting ATP synthase complex"/>
    <property type="evidence" value="ECO:0007669"/>
    <property type="project" value="UniProtKB-KW"/>
</dbReference>
<dbReference type="GO" id="GO:0046933">
    <property type="term" value="F:proton-transporting ATP synthase activity, rotational mechanism"/>
    <property type="evidence" value="ECO:0007669"/>
    <property type="project" value="InterPro"/>
</dbReference>
<accession>A0A2H0LR19</accession>
<protein>
    <recommendedName>
        <fullName evidence="13">F0F1 ATP synthase subunit gamma</fullName>
    </recommendedName>
</protein>
<evidence type="ECO:0000256" key="5">
    <source>
        <dbReference type="ARBA" id="ARBA00022781"/>
    </source>
</evidence>
<dbReference type="AlphaFoldDB" id="A0A2H0LR19"/>
<evidence type="ECO:0000256" key="1">
    <source>
        <dbReference type="ARBA" id="ARBA00003456"/>
    </source>
</evidence>
<dbReference type="Proteomes" id="UP000230859">
    <property type="component" value="Unassembled WGS sequence"/>
</dbReference>
<keyword evidence="4" id="KW-0813">Transport</keyword>
<evidence type="ECO:0000256" key="9">
    <source>
        <dbReference type="ARBA" id="ARBA00023310"/>
    </source>
</evidence>
<keyword evidence="9" id="KW-0066">ATP synthesis</keyword>
<evidence type="ECO:0000313" key="12">
    <source>
        <dbReference type="Proteomes" id="UP000230859"/>
    </source>
</evidence>
<reference evidence="11 12" key="1">
    <citation type="submission" date="2017-09" db="EMBL/GenBank/DDBJ databases">
        <title>Depth-based differentiation of microbial function through sediment-hosted aquifers and enrichment of novel symbionts in the deep terrestrial subsurface.</title>
        <authorList>
            <person name="Probst A.J."/>
            <person name="Ladd B."/>
            <person name="Jarett J.K."/>
            <person name="Geller-Mcgrath D.E."/>
            <person name="Sieber C.M."/>
            <person name="Emerson J.B."/>
            <person name="Anantharaman K."/>
            <person name="Thomas B.C."/>
            <person name="Malmstrom R."/>
            <person name="Stieglmeier M."/>
            <person name="Klingl A."/>
            <person name="Woyke T."/>
            <person name="Ryan C.M."/>
            <person name="Banfield J.F."/>
        </authorList>
    </citation>
    <scope>NUCLEOTIDE SEQUENCE [LARGE SCALE GENOMIC DNA]</scope>
    <source>
        <strain evidence="11">CG11_big_fil_rev_8_21_14_0_20_45_26</strain>
    </source>
</reference>
<keyword evidence="8" id="KW-0139">CF(1)</keyword>